<dbReference type="Pfam" id="PF01408">
    <property type="entry name" value="GFO_IDH_MocA"/>
    <property type="match status" value="1"/>
</dbReference>
<reference evidence="5 6" key="1">
    <citation type="submission" date="2018-11" db="EMBL/GenBank/DDBJ databases">
        <title>Genomic Encyclopedia of Type Strains, Phase IV (KMG-IV): sequencing the most valuable type-strain genomes for metagenomic binning, comparative biology and taxonomic classification.</title>
        <authorList>
            <person name="Goeker M."/>
        </authorList>
    </citation>
    <scope>NUCLEOTIDE SEQUENCE [LARGE SCALE GENOMIC DNA]</scope>
    <source>
        <strain evidence="5 6">DSM 21945</strain>
    </source>
</reference>
<gene>
    <name evidence="5" type="ORF">EDC28_11090</name>
</gene>
<feature type="domain" description="Gfo/Idh/MocA-like oxidoreductase N-terminal" evidence="3">
    <location>
        <begin position="3"/>
        <end position="121"/>
    </location>
</feature>
<dbReference type="Pfam" id="PF22725">
    <property type="entry name" value="GFO_IDH_MocA_C3"/>
    <property type="match status" value="1"/>
</dbReference>
<evidence type="ECO:0000256" key="2">
    <source>
        <dbReference type="ARBA" id="ARBA00023002"/>
    </source>
</evidence>
<dbReference type="RefSeq" id="WP_123422374.1">
    <property type="nucleotide sequence ID" value="NZ_RJUL01000010.1"/>
</dbReference>
<organism evidence="5 6">
    <name type="scientific">Gallaecimonas pentaromativorans</name>
    <dbReference type="NCBI Taxonomy" id="584787"/>
    <lineage>
        <taxon>Bacteria</taxon>
        <taxon>Pseudomonadati</taxon>
        <taxon>Pseudomonadota</taxon>
        <taxon>Gammaproteobacteria</taxon>
        <taxon>Enterobacterales</taxon>
        <taxon>Gallaecimonadaceae</taxon>
        <taxon>Gallaecimonas</taxon>
    </lineage>
</organism>
<sequence length="334" mass="35855">MSLRIGILGAAAIAPQAIIEPARLLGVTIQAVAASHEAKAEAYARQHGIQNVSPSYQALVEREDIDLIYNALPPSLHGPWTLKALDAGKAVLCEKPFAMNATEAAAMVAAAKARGLLLMEAFHYRFHPFFIELERLLAEGVVGRVHTLRANFEAQIPYRADSLRHNRALGGGALMDLGCYPVHWLRTLMGSEPEVAQAQAISNGQVDVATQAKLAFTGGVTGYIGCAMGEHLKKGGDSHISIEGERGLIEAINPISPQRHHLFRIHGAEGCRQYSIDTRQSTFYYQLAHVKACLEDGRAPLTGGRDAIANMAVIDQIKVLSSPPSPGAAIGKPH</sequence>
<dbReference type="EMBL" id="RJUL01000010">
    <property type="protein sequence ID" value="ROQ22447.1"/>
    <property type="molecule type" value="Genomic_DNA"/>
</dbReference>
<dbReference type="SUPFAM" id="SSF55347">
    <property type="entry name" value="Glyceraldehyde-3-phosphate dehydrogenase-like, C-terminal domain"/>
    <property type="match status" value="1"/>
</dbReference>
<evidence type="ECO:0000313" key="6">
    <source>
        <dbReference type="Proteomes" id="UP000268033"/>
    </source>
</evidence>
<proteinExistence type="inferred from homology"/>
<evidence type="ECO:0000313" key="5">
    <source>
        <dbReference type="EMBL" id="ROQ22447.1"/>
    </source>
</evidence>
<evidence type="ECO:0000259" key="3">
    <source>
        <dbReference type="Pfam" id="PF01408"/>
    </source>
</evidence>
<name>A0A3N1P5N1_9GAMM</name>
<dbReference type="PANTHER" id="PTHR22604">
    <property type="entry name" value="OXIDOREDUCTASES"/>
    <property type="match status" value="1"/>
</dbReference>
<dbReference type="GO" id="GO:0016491">
    <property type="term" value="F:oxidoreductase activity"/>
    <property type="evidence" value="ECO:0007669"/>
    <property type="project" value="UniProtKB-KW"/>
</dbReference>
<evidence type="ECO:0000256" key="1">
    <source>
        <dbReference type="ARBA" id="ARBA00010928"/>
    </source>
</evidence>
<dbReference type="SUPFAM" id="SSF51735">
    <property type="entry name" value="NAD(P)-binding Rossmann-fold domains"/>
    <property type="match status" value="1"/>
</dbReference>
<evidence type="ECO:0000259" key="4">
    <source>
        <dbReference type="Pfam" id="PF22725"/>
    </source>
</evidence>
<dbReference type="InterPro" id="IPR036291">
    <property type="entry name" value="NAD(P)-bd_dom_sf"/>
</dbReference>
<dbReference type="PANTHER" id="PTHR22604:SF105">
    <property type="entry name" value="TRANS-1,2-DIHYDROBENZENE-1,2-DIOL DEHYDROGENASE"/>
    <property type="match status" value="1"/>
</dbReference>
<dbReference type="Gene3D" id="3.40.50.720">
    <property type="entry name" value="NAD(P)-binding Rossmann-like Domain"/>
    <property type="match status" value="1"/>
</dbReference>
<dbReference type="Gene3D" id="3.30.360.10">
    <property type="entry name" value="Dihydrodipicolinate Reductase, domain 2"/>
    <property type="match status" value="1"/>
</dbReference>
<feature type="domain" description="GFO/IDH/MocA-like oxidoreductase" evidence="4">
    <location>
        <begin position="131"/>
        <end position="249"/>
    </location>
</feature>
<comment type="caution">
    <text evidence="5">The sequence shown here is derived from an EMBL/GenBank/DDBJ whole genome shotgun (WGS) entry which is preliminary data.</text>
</comment>
<keyword evidence="6" id="KW-1185">Reference proteome</keyword>
<dbReference type="STRING" id="584787.GCA_001247655_00997"/>
<dbReference type="Proteomes" id="UP000268033">
    <property type="component" value="Unassembled WGS sequence"/>
</dbReference>
<dbReference type="AlphaFoldDB" id="A0A3N1P5N1"/>
<keyword evidence="2" id="KW-0560">Oxidoreductase</keyword>
<dbReference type="InterPro" id="IPR055170">
    <property type="entry name" value="GFO_IDH_MocA-like_dom"/>
</dbReference>
<dbReference type="GO" id="GO:0000166">
    <property type="term" value="F:nucleotide binding"/>
    <property type="evidence" value="ECO:0007669"/>
    <property type="project" value="InterPro"/>
</dbReference>
<dbReference type="InterPro" id="IPR050984">
    <property type="entry name" value="Gfo/Idh/MocA_domain"/>
</dbReference>
<protein>
    <submittedName>
        <fullName evidence="5">Putative dehydrogenase</fullName>
    </submittedName>
</protein>
<accession>A0A3N1P5N1</accession>
<dbReference type="InterPro" id="IPR000683">
    <property type="entry name" value="Gfo/Idh/MocA-like_OxRdtase_N"/>
</dbReference>
<comment type="similarity">
    <text evidence="1">Belongs to the Gfo/Idh/MocA family.</text>
</comment>